<organism evidence="3 4">
    <name type="scientific">Sphingomonas paeninsulae</name>
    <dbReference type="NCBI Taxonomy" id="2319844"/>
    <lineage>
        <taxon>Bacteria</taxon>
        <taxon>Pseudomonadati</taxon>
        <taxon>Pseudomonadota</taxon>
        <taxon>Alphaproteobacteria</taxon>
        <taxon>Sphingomonadales</taxon>
        <taxon>Sphingomonadaceae</taxon>
        <taxon>Sphingomonas</taxon>
    </lineage>
</organism>
<keyword evidence="1" id="KW-0732">Signal</keyword>
<evidence type="ECO:0000313" key="4">
    <source>
        <dbReference type="Proteomes" id="UP000276254"/>
    </source>
</evidence>
<dbReference type="Pfam" id="PF03413">
    <property type="entry name" value="PepSY"/>
    <property type="match status" value="1"/>
</dbReference>
<accession>A0A494TBT7</accession>
<evidence type="ECO:0000256" key="1">
    <source>
        <dbReference type="SAM" id="SignalP"/>
    </source>
</evidence>
<protein>
    <submittedName>
        <fullName evidence="3">Peptidase M4</fullName>
    </submittedName>
</protein>
<feature type="domain" description="PepSY" evidence="2">
    <location>
        <begin position="35"/>
        <end position="93"/>
    </location>
</feature>
<keyword evidence="4" id="KW-1185">Reference proteome</keyword>
<dbReference type="AlphaFoldDB" id="A0A494TBT7"/>
<sequence>MRNYLIALAAATLIASGAQAATGHMAGSELMPTAKVSLATARATALHARPGKITDQELEKEAGGTGLRYSFDVISHGKTYEVGVDAKTGRVLENQAEGAHPD</sequence>
<dbReference type="EMBL" id="CP032827">
    <property type="protein sequence ID" value="AYJ84633.1"/>
    <property type="molecule type" value="Genomic_DNA"/>
</dbReference>
<feature type="chain" id="PRO_5019732353" evidence="1">
    <location>
        <begin position="21"/>
        <end position="102"/>
    </location>
</feature>
<dbReference type="InterPro" id="IPR025711">
    <property type="entry name" value="PepSY"/>
</dbReference>
<dbReference type="Gene3D" id="3.10.450.40">
    <property type="match status" value="1"/>
</dbReference>
<keyword evidence="3" id="KW-0614">Plasmid</keyword>
<feature type="signal peptide" evidence="1">
    <location>
        <begin position="1"/>
        <end position="20"/>
    </location>
</feature>
<geneLocation type="plasmid" evidence="3">
    <name>unnamed2</name>
</geneLocation>
<dbReference type="OrthoDB" id="5297827at2"/>
<name>A0A494TBT7_SPHPE</name>
<dbReference type="RefSeq" id="WP_121150386.1">
    <property type="nucleotide sequence ID" value="NZ_CP032827.1"/>
</dbReference>
<evidence type="ECO:0000313" key="3">
    <source>
        <dbReference type="EMBL" id="AYJ84633.1"/>
    </source>
</evidence>
<dbReference type="KEGG" id="spha:D3Y57_00575"/>
<proteinExistence type="predicted"/>
<reference evidence="3 4" key="1">
    <citation type="submission" date="2018-09" db="EMBL/GenBank/DDBJ databases">
        <title>Sphingomonas peninsula sp. nov., isolated from fildes peninsula, Antarctic soil.</title>
        <authorList>
            <person name="Yingchao G."/>
        </authorList>
    </citation>
    <scope>NUCLEOTIDE SEQUENCE [LARGE SCALE GENOMIC DNA]</scope>
    <source>
        <strain evidence="3 4">YZ-8</strain>
        <plasmid evidence="3 4">unnamed2</plasmid>
    </source>
</reference>
<evidence type="ECO:0000259" key="2">
    <source>
        <dbReference type="Pfam" id="PF03413"/>
    </source>
</evidence>
<gene>
    <name evidence="3" type="ORF">D3Y57_00575</name>
</gene>
<dbReference type="Proteomes" id="UP000276254">
    <property type="component" value="Plasmid unnamed2"/>
</dbReference>